<dbReference type="PROSITE" id="PS00108">
    <property type="entry name" value="PROTEIN_KINASE_ST"/>
    <property type="match status" value="1"/>
</dbReference>
<dbReference type="GO" id="GO:0004674">
    <property type="term" value="F:protein serine/threonine kinase activity"/>
    <property type="evidence" value="ECO:0007669"/>
    <property type="project" value="UniProtKB-KW"/>
</dbReference>
<comment type="similarity">
    <text evidence="5">Belongs to the protein kinase superfamily.</text>
</comment>
<evidence type="ECO:0000256" key="5">
    <source>
        <dbReference type="RuleBase" id="RU000304"/>
    </source>
</evidence>
<reference evidence="7" key="1">
    <citation type="submission" date="2015-09" db="EMBL/GenBank/DDBJ databases">
        <title>Scylla olivacea transcriptome.</title>
        <authorList>
            <person name="Ikhwanuddin M."/>
        </authorList>
    </citation>
    <scope>NUCLEOTIDE SEQUENCE</scope>
</reference>
<dbReference type="SUPFAM" id="SSF56112">
    <property type="entry name" value="Protein kinase-like (PK-like)"/>
    <property type="match status" value="1"/>
</dbReference>
<dbReference type="SMART" id="SM00220">
    <property type="entry name" value="S_TKc"/>
    <property type="match status" value="1"/>
</dbReference>
<dbReference type="EMBL" id="GDRN01100009">
    <property type="protein sequence ID" value="JAI58650.1"/>
    <property type="molecule type" value="Transcribed_RNA"/>
</dbReference>
<evidence type="ECO:0000256" key="3">
    <source>
        <dbReference type="ARBA" id="ARBA00022840"/>
    </source>
</evidence>
<dbReference type="InterPro" id="IPR011009">
    <property type="entry name" value="Kinase-like_dom_sf"/>
</dbReference>
<dbReference type="AlphaFoldDB" id="A0A0P4VSW4"/>
<keyword evidence="1 5" id="KW-0723">Serine/threonine-protein kinase</keyword>
<dbReference type="GO" id="GO:0005524">
    <property type="term" value="F:ATP binding"/>
    <property type="evidence" value="ECO:0007669"/>
    <property type="project" value="UniProtKB-UniRule"/>
</dbReference>
<evidence type="ECO:0000259" key="6">
    <source>
        <dbReference type="PROSITE" id="PS50011"/>
    </source>
</evidence>
<dbReference type="GO" id="GO:0006950">
    <property type="term" value="P:response to stress"/>
    <property type="evidence" value="ECO:0007669"/>
    <property type="project" value="UniProtKB-ARBA"/>
</dbReference>
<keyword evidence="1 5" id="KW-0808">Transferase</keyword>
<evidence type="ECO:0000256" key="2">
    <source>
        <dbReference type="ARBA" id="ARBA00022741"/>
    </source>
</evidence>
<dbReference type="InterPro" id="IPR008271">
    <property type="entry name" value="Ser/Thr_kinase_AS"/>
</dbReference>
<evidence type="ECO:0000256" key="1">
    <source>
        <dbReference type="ARBA" id="ARBA00022527"/>
    </source>
</evidence>
<dbReference type="Gene3D" id="1.10.510.10">
    <property type="entry name" value="Transferase(Phosphotransferase) domain 1"/>
    <property type="match status" value="1"/>
</dbReference>
<dbReference type="InterPro" id="IPR001245">
    <property type="entry name" value="Ser-Thr/Tyr_kinase_cat_dom"/>
</dbReference>
<feature type="binding site" evidence="4">
    <location>
        <position position="65"/>
    </location>
    <ligand>
        <name>ATP</name>
        <dbReference type="ChEBI" id="CHEBI:30616"/>
    </ligand>
</feature>
<dbReference type="InterPro" id="IPR017441">
    <property type="entry name" value="Protein_kinase_ATP_BS"/>
</dbReference>
<keyword evidence="2 4" id="KW-0547">Nucleotide-binding</keyword>
<dbReference type="InterPro" id="IPR000719">
    <property type="entry name" value="Prot_kinase_dom"/>
</dbReference>
<keyword evidence="1 5" id="KW-0418">Kinase</keyword>
<dbReference type="Gene3D" id="3.30.200.20">
    <property type="entry name" value="Phosphorylase Kinase, domain 1"/>
    <property type="match status" value="1"/>
</dbReference>
<accession>A0A0P4VSW4</accession>
<dbReference type="PROSITE" id="PS00107">
    <property type="entry name" value="PROTEIN_KINASE_ATP"/>
    <property type="match status" value="1"/>
</dbReference>
<feature type="domain" description="Protein kinase" evidence="6">
    <location>
        <begin position="36"/>
        <end position="287"/>
    </location>
</feature>
<organism evidence="7">
    <name type="scientific">Scylla olivacea</name>
    <name type="common">Orange mud crab</name>
    <name type="synonym">Cancer olivacea</name>
    <dbReference type="NCBI Taxonomy" id="85551"/>
    <lineage>
        <taxon>Eukaryota</taxon>
        <taxon>Metazoa</taxon>
        <taxon>Ecdysozoa</taxon>
        <taxon>Arthropoda</taxon>
        <taxon>Crustacea</taxon>
        <taxon>Multicrustacea</taxon>
        <taxon>Malacostraca</taxon>
        <taxon>Eumalacostraca</taxon>
        <taxon>Eucarida</taxon>
        <taxon>Decapoda</taxon>
        <taxon>Pleocyemata</taxon>
        <taxon>Brachyura</taxon>
        <taxon>Eubrachyura</taxon>
        <taxon>Portunoidea</taxon>
        <taxon>Portunidae</taxon>
        <taxon>Portuninae</taxon>
        <taxon>Scylla</taxon>
    </lineage>
</organism>
<dbReference type="Pfam" id="PF07714">
    <property type="entry name" value="PK_Tyr_Ser-Thr"/>
    <property type="match status" value="1"/>
</dbReference>
<protein>
    <recommendedName>
        <fullName evidence="6">Protein kinase domain-containing protein</fullName>
    </recommendedName>
</protein>
<name>A0A0P4VSW4_SCYOL</name>
<sequence>MIPSQDSSCKEEEVRQELQRLGVPLRTREEMEAMQRVACVALGAGKYGSCVRSVDPATQQAVVIKTFKGHDLNSLLVEARNLQRFQIPGVQRLVGVCVETSQLLTCYAGYTVEEYFLRHVPYSQAVTVFLQLARTVQAILARGYTHNDLKKDNMCVRDTSGGPVATIIDLGIATPVGTRRVFPTKTHPEDFPWVPPELLANTHPTSEASDAYRFANAVKEALRLREGAPHPPTVHALMHWLEAALRPDPTQRPPLAALVRVLEALQEATYSVSPPRLPPHGPGWRGE</sequence>
<dbReference type="PANTHER" id="PTHR44329">
    <property type="entry name" value="SERINE/THREONINE-PROTEIN KINASE TNNI3K-RELATED"/>
    <property type="match status" value="1"/>
</dbReference>
<dbReference type="InterPro" id="IPR051681">
    <property type="entry name" value="Ser/Thr_Kinases-Pseudokinases"/>
</dbReference>
<keyword evidence="3 4" id="KW-0067">ATP-binding</keyword>
<evidence type="ECO:0000256" key="4">
    <source>
        <dbReference type="PROSITE-ProRule" id="PRU10141"/>
    </source>
</evidence>
<evidence type="ECO:0000313" key="7">
    <source>
        <dbReference type="EMBL" id="JAI58650.1"/>
    </source>
</evidence>
<dbReference type="EMBL" id="GDRN01100010">
    <property type="protein sequence ID" value="JAI58649.1"/>
    <property type="molecule type" value="Transcribed_RNA"/>
</dbReference>
<dbReference type="PROSITE" id="PS50011">
    <property type="entry name" value="PROTEIN_KINASE_DOM"/>
    <property type="match status" value="1"/>
</dbReference>
<proteinExistence type="inferred from homology"/>